<dbReference type="AlphaFoldDB" id="A0A0K0Y7X7"/>
<dbReference type="CDD" id="cd03139">
    <property type="entry name" value="GATase1_PfpI_2"/>
    <property type="match status" value="1"/>
</dbReference>
<evidence type="ECO:0000313" key="1">
    <source>
        <dbReference type="EMBL" id="AKS46967.1"/>
    </source>
</evidence>
<dbReference type="SUPFAM" id="SSF52317">
    <property type="entry name" value="Class I glutamine amidotransferase-like"/>
    <property type="match status" value="1"/>
</dbReference>
<dbReference type="Proteomes" id="UP000067444">
    <property type="component" value="Chromosome"/>
</dbReference>
<accession>A0A0K0Y7X7</accession>
<evidence type="ECO:0000313" key="2">
    <source>
        <dbReference type="Proteomes" id="UP000067444"/>
    </source>
</evidence>
<reference evidence="1 2" key="1">
    <citation type="journal article" date="2015" name="Genome Announc.">
        <title>Closed Genome Sequence of Octadecabacter temperatus SB1, the First Mesophilic Species of the Genus Octadecabacter.</title>
        <authorList>
            <person name="Voget S."/>
            <person name="Billerbeck S."/>
            <person name="Simon M."/>
            <person name="Daniel R."/>
        </authorList>
    </citation>
    <scope>NUCLEOTIDE SEQUENCE [LARGE SCALE GENOMIC DNA]</scope>
    <source>
        <strain evidence="1 2">SB1</strain>
    </source>
</reference>
<dbReference type="Pfam" id="PF01965">
    <property type="entry name" value="DJ-1_PfpI"/>
    <property type="match status" value="1"/>
</dbReference>
<dbReference type="EC" id="4.2.1.103" evidence="1"/>
<keyword evidence="1" id="KW-0456">Lyase</keyword>
<dbReference type="Gene3D" id="3.40.50.880">
    <property type="match status" value="1"/>
</dbReference>
<gene>
    <name evidence="1" type="primary">inhA</name>
    <name evidence="1" type="ORF">OSB_24320</name>
</gene>
<dbReference type="STRING" id="1458307.OSB_24320"/>
<dbReference type="OrthoDB" id="186587at2"/>
<dbReference type="InterPro" id="IPR029062">
    <property type="entry name" value="Class_I_gatase-like"/>
</dbReference>
<proteinExistence type="predicted"/>
<organism evidence="1 2">
    <name type="scientific">Octadecabacter temperatus</name>
    <dbReference type="NCBI Taxonomy" id="1458307"/>
    <lineage>
        <taxon>Bacteria</taxon>
        <taxon>Pseudomonadati</taxon>
        <taxon>Pseudomonadota</taxon>
        <taxon>Alphaproteobacteria</taxon>
        <taxon>Rhodobacterales</taxon>
        <taxon>Roseobacteraceae</taxon>
        <taxon>Octadecabacter</taxon>
    </lineage>
</organism>
<dbReference type="InterPro" id="IPR002818">
    <property type="entry name" value="DJ-1/PfpI"/>
</dbReference>
<protein>
    <submittedName>
        <fullName evidence="1">Isonitrile hydratase</fullName>
        <ecNumber evidence="1">4.2.1.103</ecNumber>
    </submittedName>
</protein>
<sequence length="202" mass="21545">MKRMAALVFPGFQTLDFFGPIELLAGFRDEIELVTVAKSTDPIVSRHGQRLCVDAALSDGTDFDVLLVPGGDSALTEAIDEETLGWIRNVSARAEVVLAVCTGTIVLGMSGVLDGKRATTNKLDFNATIGLAPAVDWVKSARWVEDGKYFTSSGVSAGMDAALAVAAKMFGQDKAREMADGSEYIWNSDPADDPFAYQVDGD</sequence>
<dbReference type="PANTHER" id="PTHR43130:SF15">
    <property type="entry name" value="THIJ_PFPI FAMILY PROTEIN (AFU_ORTHOLOGUE AFUA_5G14240)"/>
    <property type="match status" value="1"/>
</dbReference>
<dbReference type="EMBL" id="CP012160">
    <property type="protein sequence ID" value="AKS46967.1"/>
    <property type="molecule type" value="Genomic_DNA"/>
</dbReference>
<dbReference type="RefSeq" id="WP_049835226.1">
    <property type="nucleotide sequence ID" value="NZ_CP012160.1"/>
</dbReference>
<keyword evidence="2" id="KW-1185">Reference proteome</keyword>
<dbReference type="PANTHER" id="PTHR43130">
    <property type="entry name" value="ARAC-FAMILY TRANSCRIPTIONAL REGULATOR"/>
    <property type="match status" value="1"/>
</dbReference>
<dbReference type="PATRIC" id="fig|1458307.3.peg.2453"/>
<dbReference type="KEGG" id="otm:OSB_24320"/>
<name>A0A0K0Y7X7_9RHOB</name>
<dbReference type="GO" id="GO:0050549">
    <property type="term" value="F:cyclohexyl-isocyanide hydratase activity"/>
    <property type="evidence" value="ECO:0007669"/>
    <property type="project" value="UniProtKB-EC"/>
</dbReference>
<dbReference type="InterPro" id="IPR052158">
    <property type="entry name" value="INH-QAR"/>
</dbReference>